<protein>
    <submittedName>
        <fullName evidence="5">Helix-turn-helix domain-containing protein</fullName>
    </submittedName>
</protein>
<dbReference type="Pfam" id="PF02311">
    <property type="entry name" value="AraC_binding"/>
    <property type="match status" value="1"/>
</dbReference>
<gene>
    <name evidence="5" type="ORF">E4635_09210</name>
</gene>
<dbReference type="SUPFAM" id="SSF51215">
    <property type="entry name" value="Regulatory protein AraC"/>
    <property type="match status" value="1"/>
</dbReference>
<organism evidence="5 6">
    <name type="scientific">Flavobacterium humi</name>
    <dbReference type="NCBI Taxonomy" id="2562683"/>
    <lineage>
        <taxon>Bacteria</taxon>
        <taxon>Pseudomonadati</taxon>
        <taxon>Bacteroidota</taxon>
        <taxon>Flavobacteriia</taxon>
        <taxon>Flavobacteriales</taxon>
        <taxon>Flavobacteriaceae</taxon>
        <taxon>Flavobacterium</taxon>
    </lineage>
</organism>
<dbReference type="Gene3D" id="1.10.10.60">
    <property type="entry name" value="Homeodomain-like"/>
    <property type="match status" value="1"/>
</dbReference>
<comment type="caution">
    <text evidence="5">The sequence shown here is derived from an EMBL/GenBank/DDBJ whole genome shotgun (WGS) entry which is preliminary data.</text>
</comment>
<feature type="domain" description="HTH araC/xylS-type" evidence="4">
    <location>
        <begin position="187"/>
        <end position="285"/>
    </location>
</feature>
<dbReference type="InterPro" id="IPR009057">
    <property type="entry name" value="Homeodomain-like_sf"/>
</dbReference>
<dbReference type="SMART" id="SM00342">
    <property type="entry name" value="HTH_ARAC"/>
    <property type="match status" value="1"/>
</dbReference>
<dbReference type="InterPro" id="IPR037923">
    <property type="entry name" value="HTH-like"/>
</dbReference>
<dbReference type="PROSITE" id="PS01124">
    <property type="entry name" value="HTH_ARAC_FAMILY_2"/>
    <property type="match status" value="1"/>
</dbReference>
<evidence type="ECO:0000256" key="1">
    <source>
        <dbReference type="ARBA" id="ARBA00023015"/>
    </source>
</evidence>
<dbReference type="Proteomes" id="UP000297407">
    <property type="component" value="Unassembled WGS sequence"/>
</dbReference>
<dbReference type="Pfam" id="PF12833">
    <property type="entry name" value="HTH_18"/>
    <property type="match status" value="1"/>
</dbReference>
<reference evidence="5 6" key="1">
    <citation type="submission" date="2019-04" db="EMBL/GenBank/DDBJ databases">
        <title>Flavobacterium sp. strain DS2-A Genome sequencing and assembly.</title>
        <authorList>
            <person name="Kim I."/>
        </authorList>
    </citation>
    <scope>NUCLEOTIDE SEQUENCE [LARGE SCALE GENOMIC DNA]</scope>
    <source>
        <strain evidence="5 6">DS2-A</strain>
    </source>
</reference>
<dbReference type="EMBL" id="SRLH01000004">
    <property type="protein sequence ID" value="TGD58174.1"/>
    <property type="molecule type" value="Genomic_DNA"/>
</dbReference>
<sequence>MKHIPVRHMHSDQKEPHLLESFSIRDIGTLLGGKNMVQELHRHDYFYVLVLQKGAGFHEIDFVPYKICDNSVFFMRPGHVHQLSLEAGSQGFLLQFKADFYYPNDKTSAQLLRKASHKNFCRIEAGIFNRLSGQLQAIFKEYTGRLEGYQEVIKANLSIFFIELVRGRQYQQGSPQETNSYTEERFDEFAALLETHIATHKQVSQYAEMLHLSVYQLNAITKNTVGKTCSELITEAIILESKRYLLATSNQVNQIAWHLGYEDVSYYIRFFKKHTGHSPEAFRHNFK</sequence>
<evidence type="ECO:0000313" key="5">
    <source>
        <dbReference type="EMBL" id="TGD58174.1"/>
    </source>
</evidence>
<dbReference type="PANTHER" id="PTHR43280:SF32">
    <property type="entry name" value="TRANSCRIPTIONAL REGULATORY PROTEIN"/>
    <property type="match status" value="1"/>
</dbReference>
<dbReference type="PANTHER" id="PTHR43280">
    <property type="entry name" value="ARAC-FAMILY TRANSCRIPTIONAL REGULATOR"/>
    <property type="match status" value="1"/>
</dbReference>
<dbReference type="GO" id="GO:0003700">
    <property type="term" value="F:DNA-binding transcription factor activity"/>
    <property type="evidence" value="ECO:0007669"/>
    <property type="project" value="InterPro"/>
</dbReference>
<keyword evidence="6" id="KW-1185">Reference proteome</keyword>
<dbReference type="RefSeq" id="WP_135526344.1">
    <property type="nucleotide sequence ID" value="NZ_SRLH01000004.1"/>
</dbReference>
<dbReference type="OrthoDB" id="1096411at2"/>
<dbReference type="GO" id="GO:0043565">
    <property type="term" value="F:sequence-specific DNA binding"/>
    <property type="evidence" value="ECO:0007669"/>
    <property type="project" value="InterPro"/>
</dbReference>
<accession>A0A4Z0L8Q8</accession>
<dbReference type="AlphaFoldDB" id="A0A4Z0L8Q8"/>
<evidence type="ECO:0000313" key="6">
    <source>
        <dbReference type="Proteomes" id="UP000297407"/>
    </source>
</evidence>
<dbReference type="SUPFAM" id="SSF46689">
    <property type="entry name" value="Homeodomain-like"/>
    <property type="match status" value="1"/>
</dbReference>
<evidence type="ECO:0000259" key="4">
    <source>
        <dbReference type="PROSITE" id="PS01124"/>
    </source>
</evidence>
<proteinExistence type="predicted"/>
<evidence type="ECO:0000256" key="2">
    <source>
        <dbReference type="ARBA" id="ARBA00023125"/>
    </source>
</evidence>
<dbReference type="InterPro" id="IPR018060">
    <property type="entry name" value="HTH_AraC"/>
</dbReference>
<keyword evidence="1" id="KW-0805">Transcription regulation</keyword>
<dbReference type="InterPro" id="IPR003313">
    <property type="entry name" value="AraC-bd"/>
</dbReference>
<keyword evidence="3" id="KW-0804">Transcription</keyword>
<evidence type="ECO:0000256" key="3">
    <source>
        <dbReference type="ARBA" id="ARBA00023163"/>
    </source>
</evidence>
<keyword evidence="2" id="KW-0238">DNA-binding</keyword>
<name>A0A4Z0L8Q8_9FLAO</name>